<proteinExistence type="predicted"/>
<dbReference type="AlphaFoldDB" id="A3LQ54"/>
<dbReference type="Proteomes" id="UP000002258">
    <property type="component" value="Chromosome 2"/>
</dbReference>
<organism evidence="1 2">
    <name type="scientific">Scheffersomyces stipitis (strain ATCC 58785 / CBS 6054 / NBRC 10063 / NRRL Y-11545)</name>
    <name type="common">Yeast</name>
    <name type="synonym">Pichia stipitis</name>
    <dbReference type="NCBI Taxonomy" id="322104"/>
    <lineage>
        <taxon>Eukaryota</taxon>
        <taxon>Fungi</taxon>
        <taxon>Dikarya</taxon>
        <taxon>Ascomycota</taxon>
        <taxon>Saccharomycotina</taxon>
        <taxon>Pichiomycetes</taxon>
        <taxon>Debaryomycetaceae</taxon>
        <taxon>Scheffersomyces</taxon>
    </lineage>
</organism>
<dbReference type="eggNOG" id="ENOG502RQ0D">
    <property type="taxonomic scope" value="Eukaryota"/>
</dbReference>
<name>A3LQ54_PICST</name>
<dbReference type="OrthoDB" id="4095311at2759"/>
<protein>
    <submittedName>
        <fullName evidence="1">Uncharacterized protein</fullName>
    </submittedName>
</protein>
<accession>A3LQ54</accession>
<evidence type="ECO:0000313" key="2">
    <source>
        <dbReference type="Proteomes" id="UP000002258"/>
    </source>
</evidence>
<evidence type="ECO:0000313" key="1">
    <source>
        <dbReference type="EMBL" id="ABN65154.2"/>
    </source>
</evidence>
<sequence length="628" mass="72026">MTISVETTSLFDELQDDYKNQKTVKQLGDLLRSEDFRSSDDIHSHISKLVEYVNQSIADYMACLMSSEYSEIGPVTAVLLEYLRVLVNFTADSDRNRDYLTTRSAPEVDILWRTLGEAVSYPTELKHAGEVADRVVVLVSQFFRGTTEHDRYLKFIYSYKFFYSLFHVLVGQYCVERPDFDIMETQLLIEVISELVDANIDNLATDAVCKERTFEYISQFLSFLEISVRRFDDLEKQHDIADIDEVIANLISIIFSLSASEEIYNIGNIRVIERLLKILSILPTKLSSNTMNRRKLFSTSGRLSSLKNYGNIEDLYLCIDYFRRTETEAIDSYALAASSIILGNFITSRETADQIISLIDKRIGMSKFFHLYFHNFTINDVIQLQAVHLLSNIMTPTNANLIFANYDLLFNKYTKIIVDNRNYYQEVLNIYLKFIKSLVRASLSFAKEKNIMDYCSMWQYLFTNVEESVSINEVKLLIVQALIQFQGKDDSVTTVNAVDCIRSVLNTAICPLESTNIPIQYILEKLKTLGILFHTLTSNGASLQYLVEKFFNNDAELFKEKFLTIYGSFLEQLKSQVLDPSSAQNESQFAVLLNNSKFVAGTTVSFLKNRDLKENESLDDIISLVIST</sequence>
<dbReference type="OMA" id="CCITIGN"/>
<dbReference type="InParanoid" id="A3LQ54"/>
<feature type="non-terminal residue" evidence="1">
    <location>
        <position position="628"/>
    </location>
</feature>
<dbReference type="EMBL" id="CP000496">
    <property type="protein sequence ID" value="ABN65154.2"/>
    <property type="molecule type" value="Genomic_DNA"/>
</dbReference>
<gene>
    <name evidence="1" type="ORF">PICST_30191</name>
</gene>
<dbReference type="GeneID" id="4837114"/>
<keyword evidence="2" id="KW-1185">Reference proteome</keyword>
<dbReference type="KEGG" id="pic:PICST_30191"/>
<reference evidence="1 2" key="1">
    <citation type="journal article" date="2007" name="Nat. Biotechnol.">
        <title>Genome sequence of the lignocellulose-bioconverting and xylose-fermenting yeast Pichia stipitis.</title>
        <authorList>
            <person name="Jeffries T.W."/>
            <person name="Grigoriev I.V."/>
            <person name="Grimwood J."/>
            <person name="Laplaza J.M."/>
            <person name="Aerts A."/>
            <person name="Salamov A."/>
            <person name="Schmutz J."/>
            <person name="Lindquist E."/>
            <person name="Dehal P."/>
            <person name="Shapiro H."/>
            <person name="Jin Y.S."/>
            <person name="Passoth V."/>
            <person name="Richardson P.M."/>
        </authorList>
    </citation>
    <scope>NUCLEOTIDE SEQUENCE [LARGE SCALE GENOMIC DNA]</scope>
    <source>
        <strain evidence="2">ATCC 58785 / CBS 6054 / NBRC 10063 / NRRL Y-11545</strain>
    </source>
</reference>
<dbReference type="HOGENOM" id="CLU_435883_0_0_1"/>
<dbReference type="RefSeq" id="XP_001383183.2">
    <property type="nucleotide sequence ID" value="XM_001383146.1"/>
</dbReference>